<gene>
    <name evidence="2" type="ORF">PCOR1329_LOCUS22587</name>
</gene>
<dbReference type="EMBL" id="CAUYUJ010007563">
    <property type="protein sequence ID" value="CAK0821198.1"/>
    <property type="molecule type" value="Genomic_DNA"/>
</dbReference>
<organism evidence="2 3">
    <name type="scientific">Prorocentrum cordatum</name>
    <dbReference type="NCBI Taxonomy" id="2364126"/>
    <lineage>
        <taxon>Eukaryota</taxon>
        <taxon>Sar</taxon>
        <taxon>Alveolata</taxon>
        <taxon>Dinophyceae</taxon>
        <taxon>Prorocentrales</taxon>
        <taxon>Prorocentraceae</taxon>
        <taxon>Prorocentrum</taxon>
    </lineage>
</organism>
<keyword evidence="3" id="KW-1185">Reference proteome</keyword>
<name>A0ABN9RPQ0_9DINO</name>
<protein>
    <submittedName>
        <fullName evidence="2">Uncharacterized protein</fullName>
    </submittedName>
</protein>
<evidence type="ECO:0000313" key="3">
    <source>
        <dbReference type="Proteomes" id="UP001189429"/>
    </source>
</evidence>
<feature type="non-terminal residue" evidence="2">
    <location>
        <position position="121"/>
    </location>
</feature>
<evidence type="ECO:0000313" key="2">
    <source>
        <dbReference type="EMBL" id="CAK0821198.1"/>
    </source>
</evidence>
<accession>A0ABN9RPQ0</accession>
<evidence type="ECO:0000256" key="1">
    <source>
        <dbReference type="SAM" id="MobiDB-lite"/>
    </source>
</evidence>
<comment type="caution">
    <text evidence="2">The sequence shown here is derived from an EMBL/GenBank/DDBJ whole genome shotgun (WGS) entry which is preliminary data.</text>
</comment>
<feature type="region of interest" description="Disordered" evidence="1">
    <location>
        <begin position="1"/>
        <end position="33"/>
    </location>
</feature>
<feature type="non-terminal residue" evidence="2">
    <location>
        <position position="1"/>
    </location>
</feature>
<dbReference type="Proteomes" id="UP001189429">
    <property type="component" value="Unassembled WGS sequence"/>
</dbReference>
<reference evidence="2" key="1">
    <citation type="submission" date="2023-10" db="EMBL/GenBank/DDBJ databases">
        <authorList>
            <person name="Chen Y."/>
            <person name="Shah S."/>
            <person name="Dougan E. K."/>
            <person name="Thang M."/>
            <person name="Chan C."/>
        </authorList>
    </citation>
    <scope>NUCLEOTIDE SEQUENCE [LARGE SCALE GENOMIC DNA]</scope>
</reference>
<feature type="region of interest" description="Disordered" evidence="1">
    <location>
        <begin position="100"/>
        <end position="121"/>
    </location>
</feature>
<proteinExistence type="predicted"/>
<sequence>AEPAKKQTAQVLANHKSPSPPTPTATSTGGKPFGFSYDKQLFDNLEDLECEETERTELNKAHQQLIETQKYFDGEAEKCTAFIKKATEMRADITARIAKKRRGGAAMTPASPSGPADQECK</sequence>